<dbReference type="VEuPathDB" id="FungiDB:ASPCADRAFT_6857"/>
<evidence type="ECO:0000313" key="1">
    <source>
        <dbReference type="EMBL" id="OOF94171.1"/>
    </source>
</evidence>
<name>A0A1R3RI68_ASPC5</name>
<dbReference type="OrthoDB" id="426293at2759"/>
<dbReference type="EMBL" id="KV907502">
    <property type="protein sequence ID" value="OOF94171.1"/>
    <property type="molecule type" value="Genomic_DNA"/>
</dbReference>
<dbReference type="Proteomes" id="UP000188318">
    <property type="component" value="Unassembled WGS sequence"/>
</dbReference>
<gene>
    <name evidence="1" type="ORF">ASPCADRAFT_6857</name>
</gene>
<protein>
    <submittedName>
        <fullName evidence="1">Uncharacterized protein</fullName>
    </submittedName>
</protein>
<evidence type="ECO:0000313" key="2">
    <source>
        <dbReference type="Proteomes" id="UP000188318"/>
    </source>
</evidence>
<dbReference type="STRING" id="602072.A0A1R3RI68"/>
<accession>A0A1R3RI68</accession>
<reference evidence="2" key="1">
    <citation type="journal article" date="2017" name="Genome Biol.">
        <title>Comparative genomics reveals high biological diversity and specific adaptations in the industrially and medically important fungal genus Aspergillus.</title>
        <authorList>
            <person name="de Vries R.P."/>
            <person name="Riley R."/>
            <person name="Wiebenga A."/>
            <person name="Aguilar-Osorio G."/>
            <person name="Amillis S."/>
            <person name="Uchima C.A."/>
            <person name="Anderluh G."/>
            <person name="Asadollahi M."/>
            <person name="Askin M."/>
            <person name="Barry K."/>
            <person name="Battaglia E."/>
            <person name="Bayram O."/>
            <person name="Benocci T."/>
            <person name="Braus-Stromeyer S.A."/>
            <person name="Caldana C."/>
            <person name="Canovas D."/>
            <person name="Cerqueira G.C."/>
            <person name="Chen F."/>
            <person name="Chen W."/>
            <person name="Choi C."/>
            <person name="Clum A."/>
            <person name="Dos Santos R.A."/>
            <person name="Damasio A.R."/>
            <person name="Diallinas G."/>
            <person name="Emri T."/>
            <person name="Fekete E."/>
            <person name="Flipphi M."/>
            <person name="Freyberg S."/>
            <person name="Gallo A."/>
            <person name="Gournas C."/>
            <person name="Habgood R."/>
            <person name="Hainaut M."/>
            <person name="Harispe M.L."/>
            <person name="Henrissat B."/>
            <person name="Hilden K.S."/>
            <person name="Hope R."/>
            <person name="Hossain A."/>
            <person name="Karabika E."/>
            <person name="Karaffa L."/>
            <person name="Karanyi Z."/>
            <person name="Krasevec N."/>
            <person name="Kuo A."/>
            <person name="Kusch H."/>
            <person name="LaButti K."/>
            <person name="Lagendijk E.L."/>
            <person name="Lapidus A."/>
            <person name="Levasseur A."/>
            <person name="Lindquist E."/>
            <person name="Lipzen A."/>
            <person name="Logrieco A.F."/>
            <person name="MacCabe A."/>
            <person name="Maekelae M.R."/>
            <person name="Malavazi I."/>
            <person name="Melin P."/>
            <person name="Meyer V."/>
            <person name="Mielnichuk N."/>
            <person name="Miskei M."/>
            <person name="Molnar A.P."/>
            <person name="Mule G."/>
            <person name="Ngan C.Y."/>
            <person name="Orejas M."/>
            <person name="Orosz E."/>
            <person name="Ouedraogo J.P."/>
            <person name="Overkamp K.M."/>
            <person name="Park H.-S."/>
            <person name="Perrone G."/>
            <person name="Piumi F."/>
            <person name="Punt P.J."/>
            <person name="Ram A.F."/>
            <person name="Ramon A."/>
            <person name="Rauscher S."/>
            <person name="Record E."/>
            <person name="Riano-Pachon D.M."/>
            <person name="Robert V."/>
            <person name="Roehrig J."/>
            <person name="Ruller R."/>
            <person name="Salamov A."/>
            <person name="Salih N.S."/>
            <person name="Samson R.A."/>
            <person name="Sandor E."/>
            <person name="Sanguinetti M."/>
            <person name="Schuetze T."/>
            <person name="Sepcic K."/>
            <person name="Shelest E."/>
            <person name="Sherlock G."/>
            <person name="Sophianopoulou V."/>
            <person name="Squina F.M."/>
            <person name="Sun H."/>
            <person name="Susca A."/>
            <person name="Todd R.B."/>
            <person name="Tsang A."/>
            <person name="Unkles S.E."/>
            <person name="van de Wiele N."/>
            <person name="van Rossen-Uffink D."/>
            <person name="Oliveira J.V."/>
            <person name="Vesth T.C."/>
            <person name="Visser J."/>
            <person name="Yu J.-H."/>
            <person name="Zhou M."/>
            <person name="Andersen M.R."/>
            <person name="Archer D.B."/>
            <person name="Baker S.E."/>
            <person name="Benoit I."/>
            <person name="Brakhage A.A."/>
            <person name="Braus G.H."/>
            <person name="Fischer R."/>
            <person name="Frisvad J.C."/>
            <person name="Goldman G.H."/>
            <person name="Houbraken J."/>
            <person name="Oakley B."/>
            <person name="Pocsi I."/>
            <person name="Scazzocchio C."/>
            <person name="Seiboth B."/>
            <person name="vanKuyk P.A."/>
            <person name="Wortman J."/>
            <person name="Dyer P.S."/>
            <person name="Grigoriev I.V."/>
        </authorList>
    </citation>
    <scope>NUCLEOTIDE SEQUENCE [LARGE SCALE GENOMIC DNA]</scope>
    <source>
        <strain evidence="2">ITEM 5010</strain>
    </source>
</reference>
<sequence length="140" mass="15806">MDSPSAPLRTPFPNPASIFQLPGRTPREILARARALCLSDDSQQFRELLDSAPSETENFYINDFGVIMGQAIQQDTVPIMEELLDREFPMHSVYAWEATRRKSKNALAFLIERGWDINEPMCNTEPSALGPAIHDEPMTI</sequence>
<organism evidence="1 2">
    <name type="scientific">Aspergillus carbonarius (strain ITEM 5010)</name>
    <dbReference type="NCBI Taxonomy" id="602072"/>
    <lineage>
        <taxon>Eukaryota</taxon>
        <taxon>Fungi</taxon>
        <taxon>Dikarya</taxon>
        <taxon>Ascomycota</taxon>
        <taxon>Pezizomycotina</taxon>
        <taxon>Eurotiomycetes</taxon>
        <taxon>Eurotiomycetidae</taxon>
        <taxon>Eurotiales</taxon>
        <taxon>Aspergillaceae</taxon>
        <taxon>Aspergillus</taxon>
        <taxon>Aspergillus subgen. Circumdati</taxon>
    </lineage>
</organism>
<keyword evidence="2" id="KW-1185">Reference proteome</keyword>
<proteinExistence type="predicted"/>
<dbReference type="AlphaFoldDB" id="A0A1R3RI68"/>